<dbReference type="STRING" id="336963.C4JXH5"/>
<dbReference type="OMA" id="NDHGHCT"/>
<dbReference type="RefSeq" id="XP_002583381.1">
    <property type="nucleotide sequence ID" value="XM_002583335.1"/>
</dbReference>
<dbReference type="Proteomes" id="UP000002058">
    <property type="component" value="Unassembled WGS sequence"/>
</dbReference>
<feature type="region of interest" description="Disordered" evidence="1">
    <location>
        <begin position="1"/>
        <end position="105"/>
    </location>
</feature>
<evidence type="ECO:0000313" key="4">
    <source>
        <dbReference type="Proteomes" id="UP000002058"/>
    </source>
</evidence>
<dbReference type="EMBL" id="CH476618">
    <property type="protein sequence ID" value="EEP81483.1"/>
    <property type="molecule type" value="Genomic_DNA"/>
</dbReference>
<feature type="domain" description="DUF6590" evidence="2">
    <location>
        <begin position="193"/>
        <end position="334"/>
    </location>
</feature>
<gene>
    <name evidence="3" type="ORF">UREG_06348</name>
</gene>
<dbReference type="InParanoid" id="C4JXH5"/>
<evidence type="ECO:0000259" key="2">
    <source>
        <dbReference type="Pfam" id="PF20233"/>
    </source>
</evidence>
<keyword evidence="4" id="KW-1185">Reference proteome</keyword>
<evidence type="ECO:0000256" key="1">
    <source>
        <dbReference type="SAM" id="MobiDB-lite"/>
    </source>
</evidence>
<feature type="compositionally biased region" description="Basic and acidic residues" evidence="1">
    <location>
        <begin position="7"/>
        <end position="17"/>
    </location>
</feature>
<dbReference type="OrthoDB" id="4168645at2759"/>
<dbReference type="KEGG" id="ure:UREG_06348"/>
<dbReference type="eggNOG" id="ENOG502SV73">
    <property type="taxonomic scope" value="Eukaryota"/>
</dbReference>
<dbReference type="PANTHER" id="PTHR35391">
    <property type="entry name" value="C2H2-TYPE DOMAIN-CONTAINING PROTEIN-RELATED"/>
    <property type="match status" value="1"/>
</dbReference>
<dbReference type="GeneID" id="8442217"/>
<dbReference type="InterPro" id="IPR046497">
    <property type="entry name" value="DUF6590"/>
</dbReference>
<evidence type="ECO:0000313" key="3">
    <source>
        <dbReference type="EMBL" id="EEP81483.1"/>
    </source>
</evidence>
<reference evidence="4" key="1">
    <citation type="journal article" date="2009" name="Genome Res.">
        <title>Comparative genomic analyses of the human fungal pathogens Coccidioides and their relatives.</title>
        <authorList>
            <person name="Sharpton T.J."/>
            <person name="Stajich J.E."/>
            <person name="Rounsley S.D."/>
            <person name="Gardner M.J."/>
            <person name="Wortman J.R."/>
            <person name="Jordar V.S."/>
            <person name="Maiti R."/>
            <person name="Kodira C.D."/>
            <person name="Neafsey D.E."/>
            <person name="Zeng Q."/>
            <person name="Hung C.-Y."/>
            <person name="McMahan C."/>
            <person name="Muszewska A."/>
            <person name="Grynberg M."/>
            <person name="Mandel M.A."/>
            <person name="Kellner E.M."/>
            <person name="Barker B.M."/>
            <person name="Galgiani J.N."/>
            <person name="Orbach M.J."/>
            <person name="Kirkland T.N."/>
            <person name="Cole G.T."/>
            <person name="Henn M.R."/>
            <person name="Birren B.W."/>
            <person name="Taylor J.W."/>
        </authorList>
    </citation>
    <scope>NUCLEOTIDE SEQUENCE [LARGE SCALE GENOMIC DNA]</scope>
    <source>
        <strain evidence="4">UAMH 1704</strain>
    </source>
</reference>
<sequence>MSRRRDHTSIRRDEYHLYHNSPESMGYPSHYQSHHQSGDQDPRTTWNDRAFNPTPSYADDRLQNQSREYSSMSAWSSTRPNQNNPFSAGSGFPEPQSQYAGDEPNTYAHQSYQTTAYFGYGGYTAAATQLAPPANHLQSTIPRSDIIHNNENAPIHSELAPIAHGINQAASQGRNHLMNSRGSHWISSPGHNEVFLVVWHETAGSTASTASSSSTFTTLFHEKAYCTIRRMVVIKQNKDSCLCVPVHTYQKRGASKPGIRKDAHVLIHMRGTDPTEKQNKYGLMKRPLMVDPAALTERLDSSSVVHLDKIHTVEYNIKVKAVGFISPESMGDLKQYVKNILDW</sequence>
<organism evidence="3 4">
    <name type="scientific">Uncinocarpus reesii (strain UAMH 1704)</name>
    <dbReference type="NCBI Taxonomy" id="336963"/>
    <lineage>
        <taxon>Eukaryota</taxon>
        <taxon>Fungi</taxon>
        <taxon>Dikarya</taxon>
        <taxon>Ascomycota</taxon>
        <taxon>Pezizomycotina</taxon>
        <taxon>Eurotiomycetes</taxon>
        <taxon>Eurotiomycetidae</taxon>
        <taxon>Onygenales</taxon>
        <taxon>Onygenaceae</taxon>
        <taxon>Uncinocarpus</taxon>
    </lineage>
</organism>
<feature type="compositionally biased region" description="Polar residues" evidence="1">
    <location>
        <begin position="63"/>
        <end position="87"/>
    </location>
</feature>
<dbReference type="PANTHER" id="PTHR35391:SF5">
    <property type="entry name" value="DUF6590 DOMAIN-CONTAINING PROTEIN"/>
    <property type="match status" value="1"/>
</dbReference>
<dbReference type="AlphaFoldDB" id="C4JXH5"/>
<dbReference type="SUPFAM" id="SSF50118">
    <property type="entry name" value="Cell growth inhibitor/plasmid maintenance toxic component"/>
    <property type="match status" value="1"/>
</dbReference>
<dbReference type="HOGENOM" id="CLU_809400_0_0_1"/>
<name>C4JXH5_UNCRE</name>
<protein>
    <recommendedName>
        <fullName evidence="2">DUF6590 domain-containing protein</fullName>
    </recommendedName>
</protein>
<accession>C4JXH5</accession>
<proteinExistence type="predicted"/>
<dbReference type="Pfam" id="PF20233">
    <property type="entry name" value="DUF6590"/>
    <property type="match status" value="1"/>
</dbReference>
<dbReference type="VEuPathDB" id="FungiDB:UREG_06348"/>